<evidence type="ECO:0000313" key="2">
    <source>
        <dbReference type="Proteomes" id="UP000189670"/>
    </source>
</evidence>
<organism evidence="1 2">
    <name type="scientific">Candidatus Magnetoglobus multicellularis str. Araruama</name>
    <dbReference type="NCBI Taxonomy" id="890399"/>
    <lineage>
        <taxon>Bacteria</taxon>
        <taxon>Pseudomonadati</taxon>
        <taxon>Thermodesulfobacteriota</taxon>
        <taxon>Desulfobacteria</taxon>
        <taxon>Desulfobacterales</taxon>
        <taxon>Desulfobacteraceae</taxon>
        <taxon>Candidatus Magnetoglobus</taxon>
    </lineage>
</organism>
<reference evidence="2" key="1">
    <citation type="submission" date="2012-11" db="EMBL/GenBank/DDBJ databases">
        <authorList>
            <person name="Lucero-Rivera Y.E."/>
            <person name="Tovar-Ramirez D."/>
        </authorList>
    </citation>
    <scope>NUCLEOTIDE SEQUENCE [LARGE SCALE GENOMIC DNA]</scope>
    <source>
        <strain evidence="2">Araruama</strain>
    </source>
</reference>
<dbReference type="AlphaFoldDB" id="A0A1V1NY70"/>
<comment type="caution">
    <text evidence="1">The sequence shown here is derived from an EMBL/GenBank/DDBJ whole genome shotgun (WGS) entry which is preliminary data.</text>
</comment>
<dbReference type="Proteomes" id="UP000189670">
    <property type="component" value="Unassembled WGS sequence"/>
</dbReference>
<sequence>FVYKKTILIEPYPSGPEMEIDGPKRSWRRAVATKQQADPVVVLQPRMEKVFNDFKLNKDEQEQVIIELGLFFKNVAAGDERYKKAAYGIIAAYLTSAVFTRLRKGQSLKINDKKADIFETAIVSNTDAGGIAQIGDLKPSVIDAAIYQIYIYSHRIKKAIGHDTIPAGKMKISFSADFVPSEAGKLAEKWQSLAEVGEKREIDITVANLESVAEMKILGTKILFSIQSEFTQKPIKLWNAVEEAIVQAVREAFPAEAKEMTNPQILGSVQIMVDTVDMIDSPELYDTRVPAKVLEPEIVEELEKIMIEAFFILFLCDFKEYLLILLLIEIFQLLGLR</sequence>
<gene>
    <name evidence="1" type="ORF">OMM_11557</name>
</gene>
<dbReference type="EMBL" id="ATBP01001363">
    <property type="protein sequence ID" value="ETR67475.1"/>
    <property type="molecule type" value="Genomic_DNA"/>
</dbReference>
<proteinExistence type="predicted"/>
<protein>
    <submittedName>
        <fullName evidence="1">Uncharacterized protein</fullName>
    </submittedName>
</protein>
<feature type="non-terminal residue" evidence="1">
    <location>
        <position position="1"/>
    </location>
</feature>
<evidence type="ECO:0000313" key="1">
    <source>
        <dbReference type="EMBL" id="ETR67475.1"/>
    </source>
</evidence>
<accession>A0A1V1NY70</accession>
<name>A0A1V1NY70_9BACT</name>